<keyword evidence="2" id="KW-1133">Transmembrane helix</keyword>
<dbReference type="STRING" id="1867956.BJF95_15395"/>
<keyword evidence="2" id="KW-0812">Transmembrane</keyword>
<dbReference type="SUPFAM" id="SSF111369">
    <property type="entry name" value="HlyD-like secretion proteins"/>
    <property type="match status" value="2"/>
</dbReference>
<dbReference type="InterPro" id="IPR058625">
    <property type="entry name" value="MdtA-like_BSH"/>
</dbReference>
<protein>
    <submittedName>
        <fullName evidence="5">Uncharacterized protein</fullName>
    </submittedName>
</protein>
<proteinExistence type="predicted"/>
<dbReference type="PANTHER" id="PTHR30386">
    <property type="entry name" value="MEMBRANE FUSION SUBUNIT OF EMRAB-TOLC MULTIDRUG EFFLUX PUMP"/>
    <property type="match status" value="1"/>
</dbReference>
<evidence type="ECO:0000259" key="4">
    <source>
        <dbReference type="Pfam" id="PF25954"/>
    </source>
</evidence>
<feature type="transmembrane region" description="Helical" evidence="2">
    <location>
        <begin position="27"/>
        <end position="50"/>
    </location>
</feature>
<organism evidence="5 6">
    <name type="scientific">Rhizobium oryziradicis</name>
    <dbReference type="NCBI Taxonomy" id="1867956"/>
    <lineage>
        <taxon>Bacteria</taxon>
        <taxon>Pseudomonadati</taxon>
        <taxon>Pseudomonadota</taxon>
        <taxon>Alphaproteobacteria</taxon>
        <taxon>Hyphomicrobiales</taxon>
        <taxon>Rhizobiaceae</taxon>
        <taxon>Rhizobium/Agrobacterium group</taxon>
        <taxon>Rhizobium</taxon>
    </lineage>
</organism>
<accession>A0A1Q8ZXD4</accession>
<sequence length="370" mass="39454">MTNTEQDISMVTSFDLPKPWRPPVHSLVTLVLITGLAMAGTLSVLAAWHLPPFETAIESTENASVRGKTTIISPQVSGYIHHITVQDYERVTAGQVLLKIDSSAYKQQLAQAQANLDISVANLANNTQLVAQRQADVATAGAKILSGKAELVKATADLVRANDLVTRGSFSVSALDAAKATEEAAKAAVTEAIAGNESAEQALRSAQVNARVLQAEVESAKAQLELAKINLDYTTVAAPESGRLSDIGARLGQYVTNGTQLMFLVPDEQWVIANYKEAQTDRIQPGQRAWFTVDALGGAKFTGKVEQLSPATGSEFSVLRTDNAIGNFTKIPQRISVKISIDPGQPLQQRLLPGMSVEANVDTASTLPQP</sequence>
<dbReference type="InterPro" id="IPR058792">
    <property type="entry name" value="Beta-barrel_RND_2"/>
</dbReference>
<dbReference type="PANTHER" id="PTHR30386:SF24">
    <property type="entry name" value="MULTIDRUG RESISTANCE EFFLUX PUMP"/>
    <property type="match status" value="1"/>
</dbReference>
<feature type="domain" description="CusB-like beta-barrel" evidence="4">
    <location>
        <begin position="270"/>
        <end position="312"/>
    </location>
</feature>
<keyword evidence="2" id="KW-0472">Membrane</keyword>
<dbReference type="Proteomes" id="UP000186894">
    <property type="component" value="Unassembled WGS sequence"/>
</dbReference>
<dbReference type="Pfam" id="PF25917">
    <property type="entry name" value="BSH_RND"/>
    <property type="match status" value="1"/>
</dbReference>
<keyword evidence="6" id="KW-1185">Reference proteome</keyword>
<reference evidence="5 6" key="1">
    <citation type="submission" date="2016-09" db="EMBL/GenBank/DDBJ databases">
        <title>Rhizobium oryziradicis sp. nov., isolated from the root of rice.</title>
        <authorList>
            <person name="Zhao J."/>
            <person name="Zhang X."/>
        </authorList>
    </citation>
    <scope>NUCLEOTIDE SEQUENCE [LARGE SCALE GENOMIC DNA]</scope>
    <source>
        <strain evidence="5 6">N19</strain>
    </source>
</reference>
<keyword evidence="1" id="KW-0175">Coiled coil</keyword>
<dbReference type="InterPro" id="IPR050739">
    <property type="entry name" value="MFP"/>
</dbReference>
<dbReference type="Gene3D" id="2.40.30.170">
    <property type="match status" value="1"/>
</dbReference>
<evidence type="ECO:0000313" key="5">
    <source>
        <dbReference type="EMBL" id="OLP46708.1"/>
    </source>
</evidence>
<evidence type="ECO:0000256" key="2">
    <source>
        <dbReference type="SAM" id="Phobius"/>
    </source>
</evidence>
<dbReference type="EMBL" id="MKIM01000019">
    <property type="protein sequence ID" value="OLP46708.1"/>
    <property type="molecule type" value="Genomic_DNA"/>
</dbReference>
<comment type="caution">
    <text evidence="5">The sequence shown here is derived from an EMBL/GenBank/DDBJ whole genome shotgun (WGS) entry which is preliminary data.</text>
</comment>
<dbReference type="PRINTS" id="PR01490">
    <property type="entry name" value="RTXTOXIND"/>
</dbReference>
<dbReference type="Pfam" id="PF25954">
    <property type="entry name" value="Beta-barrel_RND_2"/>
    <property type="match status" value="1"/>
</dbReference>
<dbReference type="RefSeq" id="WP_075637664.1">
    <property type="nucleotide sequence ID" value="NZ_MKIM01000019.1"/>
</dbReference>
<evidence type="ECO:0000256" key="1">
    <source>
        <dbReference type="SAM" id="Coils"/>
    </source>
</evidence>
<feature type="coiled-coil region" evidence="1">
    <location>
        <begin position="196"/>
        <end position="230"/>
    </location>
</feature>
<evidence type="ECO:0000313" key="6">
    <source>
        <dbReference type="Proteomes" id="UP000186894"/>
    </source>
</evidence>
<feature type="domain" description="Multidrug resistance protein MdtA-like barrel-sandwich hybrid" evidence="3">
    <location>
        <begin position="72"/>
        <end position="264"/>
    </location>
</feature>
<evidence type="ECO:0000259" key="3">
    <source>
        <dbReference type="Pfam" id="PF25917"/>
    </source>
</evidence>
<name>A0A1Q8ZXD4_9HYPH</name>
<gene>
    <name evidence="5" type="ORF">BJF95_15395</name>
</gene>
<dbReference type="Gene3D" id="1.10.287.470">
    <property type="entry name" value="Helix hairpin bin"/>
    <property type="match status" value="2"/>
</dbReference>
<dbReference type="Gene3D" id="2.40.50.100">
    <property type="match status" value="1"/>
</dbReference>
<dbReference type="AlphaFoldDB" id="A0A1Q8ZXD4"/>